<dbReference type="InterPro" id="IPR011600">
    <property type="entry name" value="Pept_C14_caspase"/>
</dbReference>
<evidence type="ECO:0000256" key="1">
    <source>
        <dbReference type="ARBA" id="ARBA00009005"/>
    </source>
</evidence>
<sequence>MQGFGEENPPGSNSFGNGDGISQDSVQVVKTTKFVNVANLADYLSSMSGPNCRVVVQQVEQGSEMAKQLDRALADMQQRKSSAGSDGIPVSQGVIPQHMLPVNSPVAPVQLSTQEESAVPQATQDRRVSRHEFTGAVTTSMVQSSCETFTSSNVHCGQPGELKHRVSSLLMQLKRVNITPCSSLDERGSDHVQHSTVDTYASLNENNLRLFQKDMGKSDIQESCTLSNGSQECNLKVETAASVIPQETPHVDRHPEPTFGDIGSTHANSASSFDEHVQFTPKSNFVESSVSQQLPPEIYMDNHGESRMVRRFATKGPSDPSPANKSPCGTAAMGPSLNTTTPSSQCPTRTVLTPKSGPRRKAVVVGCSYSGDSKASLRGPCNDAILFATALITHMGFEADDILLLVDTEPASVYIQQLVYLASAQTPINAPARNGNGRQKTGVIGGMIGGLIGDFLSRIPPDVELDIPEMLMLDSPGNPVSAENLPTRANILKALRWMVNGLRPGDSAVFYFSGHAVQIDDMSGWEGEGYDEALVPCDYMEHGDPSRGLIPAQQIRQLVQSVGRSSQVTVVLDTVGMQTALDPAGRSGPWRYIKGAMLRGMWPLADATGKMQRAVYDPEVWTNGNMQQQLVLPKFLPAMQVDCTSALIDGFISSNTEDKSSNSICIAAAPFDDVAVEAMFRPMSLTDRPIMRITTQGCEQVVCHGVFTYCLVATLTRDRTSKRGGITVRELVAGIQQRCQYLRGTRMPKLRQMCEATIHPAGLASLDNFFVSPWGGRLLPERARRPGVENSYKSLSAGLGAFLTVNEAWMQLHTEGRMRAAEQREKFGRMRSAVVNGSRMVTADLRQMMASQGYVSRRPSAAIMIGQVPSRQRSAAGKSWCGQPQYPHQYMAQDFNMPHHAVYSMSPMAVMNPSGQYHPMGQDYVVDQHGMMYPSHHVAQPMQREYYVAEPTAQFCGYPQQFVPGTFAQHVQHVQPPRQQQTCRSNTAALFKGSNHQPQHVGRTRTSACRPMGMKFAEPITSAMISQLPVHPGYN</sequence>
<dbReference type="PANTHER" id="PTHR48104:SF30">
    <property type="entry name" value="METACASPASE-1"/>
    <property type="match status" value="1"/>
</dbReference>
<dbReference type="GO" id="GO:0004197">
    <property type="term" value="F:cysteine-type endopeptidase activity"/>
    <property type="evidence" value="ECO:0007669"/>
    <property type="project" value="InterPro"/>
</dbReference>
<accession>A7AT06</accession>
<dbReference type="Proteomes" id="UP000002173">
    <property type="component" value="Unassembled WGS sequence"/>
</dbReference>
<reference evidence="4 5" key="1">
    <citation type="journal article" date="2007" name="PLoS Pathog.">
        <title>Genome sequence of Babesia bovis and comparative analysis of apicomplexan hemoprotozoa.</title>
        <authorList>
            <person name="Brayton K.A."/>
            <person name="Lau A.O.T."/>
            <person name="Herndon D.R."/>
            <person name="Hannick L."/>
            <person name="Kappmeyer L.S."/>
            <person name="Berens S.J."/>
            <person name="Bidwell S.L."/>
            <person name="Brown W.C."/>
            <person name="Crabtree J."/>
            <person name="Fadrosh D."/>
            <person name="Feldblum T."/>
            <person name="Forberger H.A."/>
            <person name="Haas B.J."/>
            <person name="Howell J.M."/>
            <person name="Khouri H."/>
            <person name="Koo H."/>
            <person name="Mann D.J."/>
            <person name="Norimine J."/>
            <person name="Paulsen I.T."/>
            <person name="Radune D."/>
            <person name="Ren Q."/>
            <person name="Smith R.K. Jr."/>
            <person name="Suarez C.E."/>
            <person name="White O."/>
            <person name="Wortman J.R."/>
            <person name="Knowles D.P. Jr."/>
            <person name="McElwain T.F."/>
            <person name="Nene V.M."/>
        </authorList>
    </citation>
    <scope>NUCLEOTIDE SEQUENCE [LARGE SCALE GENOMIC DNA]</scope>
    <source>
        <strain evidence="4">T2Bo</strain>
    </source>
</reference>
<dbReference type="AlphaFoldDB" id="A7AT06"/>
<evidence type="ECO:0000259" key="3">
    <source>
        <dbReference type="Pfam" id="PF00656"/>
    </source>
</evidence>
<dbReference type="OMA" id="RYIKGAM"/>
<dbReference type="KEGG" id="bbo:BBOV_II001080"/>
<feature type="region of interest" description="Disordered" evidence="2">
    <location>
        <begin position="1"/>
        <end position="22"/>
    </location>
</feature>
<dbReference type="InterPro" id="IPR050452">
    <property type="entry name" value="Metacaspase"/>
</dbReference>
<dbReference type="GO" id="GO:0006508">
    <property type="term" value="P:proteolysis"/>
    <property type="evidence" value="ECO:0007669"/>
    <property type="project" value="InterPro"/>
</dbReference>
<proteinExistence type="inferred from homology"/>
<comment type="caution">
    <text evidence="4">The sequence shown here is derived from an EMBL/GenBank/DDBJ whole genome shotgun (WGS) entry which is preliminary data.</text>
</comment>
<reference evidence="5" key="2">
    <citation type="journal article" date="2020" name="Data Brief">
        <title>Transcriptome dataset of Babesia bovis life stages within vertebrate and invertebrate hosts.</title>
        <authorList>
            <person name="Ueti M.W."/>
            <person name="Johnson W.C."/>
            <person name="Kappmeyer L.S."/>
            <person name="Herndon D.R."/>
            <person name="Mousel M.R."/>
            <person name="Reif K.E."/>
            <person name="Taus N.S."/>
            <person name="Ifeonu O.O."/>
            <person name="Silva J.C."/>
            <person name="Suarez C.E."/>
            <person name="Brayton K.A."/>
        </authorList>
    </citation>
    <scope>NUCLEOTIDE SEQUENCE [LARGE SCALE GENOMIC DNA]</scope>
</reference>
<evidence type="ECO:0000313" key="5">
    <source>
        <dbReference type="Proteomes" id="UP000002173"/>
    </source>
</evidence>
<dbReference type="EMBL" id="AAXT01000003">
    <property type="protein sequence ID" value="EDO06067.1"/>
    <property type="molecule type" value="Genomic_DNA"/>
</dbReference>
<dbReference type="Gene3D" id="3.40.50.12660">
    <property type="match status" value="2"/>
</dbReference>
<dbReference type="VEuPathDB" id="PiroplasmaDB:BBOV_II001080"/>
<feature type="compositionally biased region" description="Polar residues" evidence="2">
    <location>
        <begin position="336"/>
        <end position="353"/>
    </location>
</feature>
<evidence type="ECO:0000256" key="2">
    <source>
        <dbReference type="SAM" id="MobiDB-lite"/>
    </source>
</evidence>
<dbReference type="RefSeq" id="XP_001609635.1">
    <property type="nucleotide sequence ID" value="XM_001609585.1"/>
</dbReference>
<dbReference type="PANTHER" id="PTHR48104">
    <property type="entry name" value="METACASPASE-4"/>
    <property type="match status" value="1"/>
</dbReference>
<dbReference type="Pfam" id="PF00656">
    <property type="entry name" value="Peptidase_C14"/>
    <property type="match status" value="1"/>
</dbReference>
<reference evidence="5" key="3">
    <citation type="journal article" date="2021" name="Int. J. Parasitol.">
        <title>Comparative analysis of gene expression between Babesia bovis blood stages and kinetes allowed by improved genome annotation.</title>
        <authorList>
            <person name="Ueti M.W."/>
            <person name="Johnson W.C."/>
            <person name="Kappmeyer L.S."/>
            <person name="Herndon D.R."/>
            <person name="Mousel M.R."/>
            <person name="Reif K.E."/>
            <person name="Taus N.S."/>
            <person name="Ifeonu O.O."/>
            <person name="Silva J.C."/>
            <person name="Suarez C.E."/>
            <person name="Brayton K.A."/>
        </authorList>
    </citation>
    <scope>NUCLEOTIDE SEQUENCE [LARGE SCALE GENOMIC DNA]</scope>
</reference>
<name>A7AT06_BABBO</name>
<keyword evidence="5" id="KW-1185">Reference proteome</keyword>
<feature type="region of interest" description="Disordered" evidence="2">
    <location>
        <begin position="313"/>
        <end position="357"/>
    </location>
</feature>
<dbReference type="eggNOG" id="KOG1546">
    <property type="taxonomic scope" value="Eukaryota"/>
</dbReference>
<dbReference type="GO" id="GO:0005737">
    <property type="term" value="C:cytoplasm"/>
    <property type="evidence" value="ECO:0007669"/>
    <property type="project" value="TreeGrafter"/>
</dbReference>
<dbReference type="GeneID" id="5477860"/>
<dbReference type="InParanoid" id="A7AT06"/>
<protein>
    <recommendedName>
        <fullName evidence="3">Peptidase C14 caspase domain-containing protein</fullName>
    </recommendedName>
</protein>
<evidence type="ECO:0000313" key="4">
    <source>
        <dbReference type="EMBL" id="EDO06067.1"/>
    </source>
</evidence>
<comment type="similarity">
    <text evidence="1">Belongs to the peptidase C14B family.</text>
</comment>
<gene>
    <name evidence="4" type="ORF">BBOV_II001080</name>
</gene>
<dbReference type="STRING" id="5865.A7AT06"/>
<feature type="compositionally biased region" description="Polar residues" evidence="2">
    <location>
        <begin position="10"/>
        <end position="22"/>
    </location>
</feature>
<feature type="domain" description="Peptidase C14 caspase" evidence="3">
    <location>
        <begin position="359"/>
        <end position="739"/>
    </location>
</feature>
<organism evidence="4 5">
    <name type="scientific">Babesia bovis</name>
    <dbReference type="NCBI Taxonomy" id="5865"/>
    <lineage>
        <taxon>Eukaryota</taxon>
        <taxon>Sar</taxon>
        <taxon>Alveolata</taxon>
        <taxon>Apicomplexa</taxon>
        <taxon>Aconoidasida</taxon>
        <taxon>Piroplasmida</taxon>
        <taxon>Babesiidae</taxon>
        <taxon>Babesia</taxon>
    </lineage>
</organism>